<proteinExistence type="predicted"/>
<gene>
    <name evidence="1" type="ORF">IMCC3135_16770</name>
</gene>
<sequence>MANYKYMTCIRSFDPPLYRIAGEKITISIQLPPVTASHLEFAKTVCEIVKQLVTVLSPIFSVELIVVDVQSNRPITKCQANIDRAYGTAPGLLINSADPVVASAA</sequence>
<reference evidence="1 2" key="1">
    <citation type="submission" date="2016-12" db="EMBL/GenBank/DDBJ databases">
        <authorList>
            <person name="Song W.-J."/>
            <person name="Kurnit D.M."/>
        </authorList>
    </citation>
    <scope>NUCLEOTIDE SEQUENCE [LARGE SCALE GENOMIC DNA]</scope>
    <source>
        <strain evidence="1 2">IMCC3135</strain>
    </source>
</reference>
<accession>A0A2Z2NPR0</accession>
<name>A0A2Z2NPR0_9GAMM</name>
<dbReference type="KEGG" id="gai:IMCC3135_16770"/>
<evidence type="ECO:0000313" key="2">
    <source>
        <dbReference type="Proteomes" id="UP000250079"/>
    </source>
</evidence>
<keyword evidence="2" id="KW-1185">Reference proteome</keyword>
<organism evidence="1 2">
    <name type="scientific">Granulosicoccus antarcticus IMCC3135</name>
    <dbReference type="NCBI Taxonomy" id="1192854"/>
    <lineage>
        <taxon>Bacteria</taxon>
        <taxon>Pseudomonadati</taxon>
        <taxon>Pseudomonadota</taxon>
        <taxon>Gammaproteobacteria</taxon>
        <taxon>Chromatiales</taxon>
        <taxon>Granulosicoccaceae</taxon>
        <taxon>Granulosicoccus</taxon>
    </lineage>
</organism>
<dbReference type="EMBL" id="CP018632">
    <property type="protein sequence ID" value="ASJ73436.1"/>
    <property type="molecule type" value="Genomic_DNA"/>
</dbReference>
<protein>
    <submittedName>
        <fullName evidence="1">Uncharacterized protein</fullName>
    </submittedName>
</protein>
<dbReference type="Proteomes" id="UP000250079">
    <property type="component" value="Chromosome"/>
</dbReference>
<dbReference type="AlphaFoldDB" id="A0A2Z2NPR0"/>
<evidence type="ECO:0000313" key="1">
    <source>
        <dbReference type="EMBL" id="ASJ73436.1"/>
    </source>
</evidence>